<feature type="transmembrane region" description="Helical" evidence="2">
    <location>
        <begin position="25"/>
        <end position="46"/>
    </location>
</feature>
<reference evidence="4 5" key="1">
    <citation type="submission" date="2021-01" db="EMBL/GenBank/DDBJ databases">
        <title>Whole genome shotgun sequence of Actinoplanes durhamensis NBRC 14914.</title>
        <authorList>
            <person name="Komaki H."/>
            <person name="Tamura T."/>
        </authorList>
    </citation>
    <scope>NUCLEOTIDE SEQUENCE [LARGE SCALE GENOMIC DNA]</scope>
    <source>
        <strain evidence="4 5">NBRC 14914</strain>
    </source>
</reference>
<comment type="caution">
    <text evidence="4">The sequence shown here is derived from an EMBL/GenBank/DDBJ whole genome shotgun (WGS) entry which is preliminary data.</text>
</comment>
<keyword evidence="5" id="KW-1185">Reference proteome</keyword>
<dbReference type="PANTHER" id="PTHR34473">
    <property type="entry name" value="UPF0699 TRANSMEMBRANE PROTEIN YDBS"/>
    <property type="match status" value="1"/>
</dbReference>
<keyword evidence="2" id="KW-0812">Transmembrane</keyword>
<dbReference type="InterPro" id="IPR005182">
    <property type="entry name" value="YdbS-like_PH"/>
</dbReference>
<dbReference type="PANTHER" id="PTHR34473:SF2">
    <property type="entry name" value="UPF0699 TRANSMEMBRANE PROTEIN YDBT"/>
    <property type="match status" value="1"/>
</dbReference>
<sequence>MAFPDEVLTDEEEVVFHLHPHWKTAIRPGAVVLLAVSTTALAWIMLPQNNGGFLAFGVVALIMGYYGIRYGAVPLVIWRCTHYVVTTERVLLQDGVIARARRDLPLNRIDNHLMTQTVLDRMFGSGTLTIDSIGDQAAVLAAVPQANHVQTALYEVIEQDRLRNPEDYEDEEPEEEPELPPQRKRGGLFKR</sequence>
<dbReference type="Proteomes" id="UP000637628">
    <property type="component" value="Unassembled WGS sequence"/>
</dbReference>
<organism evidence="4 5">
    <name type="scientific">Paractinoplanes durhamensis</name>
    <dbReference type="NCBI Taxonomy" id="113563"/>
    <lineage>
        <taxon>Bacteria</taxon>
        <taxon>Bacillati</taxon>
        <taxon>Actinomycetota</taxon>
        <taxon>Actinomycetes</taxon>
        <taxon>Micromonosporales</taxon>
        <taxon>Micromonosporaceae</taxon>
        <taxon>Paractinoplanes</taxon>
    </lineage>
</organism>
<keyword evidence="2" id="KW-0472">Membrane</keyword>
<feature type="compositionally biased region" description="Basic residues" evidence="1">
    <location>
        <begin position="182"/>
        <end position="191"/>
    </location>
</feature>
<dbReference type="EMBL" id="BOML01000006">
    <property type="protein sequence ID" value="GID99458.1"/>
    <property type="molecule type" value="Genomic_DNA"/>
</dbReference>
<gene>
    <name evidence="4" type="ORF">Adu01nite_08090</name>
</gene>
<evidence type="ECO:0000313" key="4">
    <source>
        <dbReference type="EMBL" id="GID99458.1"/>
    </source>
</evidence>
<protein>
    <recommendedName>
        <fullName evidence="3">YdbS-like PH domain-containing protein</fullName>
    </recommendedName>
</protein>
<evidence type="ECO:0000256" key="1">
    <source>
        <dbReference type="SAM" id="MobiDB-lite"/>
    </source>
</evidence>
<evidence type="ECO:0000313" key="5">
    <source>
        <dbReference type="Proteomes" id="UP000637628"/>
    </source>
</evidence>
<keyword evidence="2" id="KW-1133">Transmembrane helix</keyword>
<dbReference type="RefSeq" id="WP_203724913.1">
    <property type="nucleotide sequence ID" value="NZ_BAAATX010000023.1"/>
</dbReference>
<evidence type="ECO:0000256" key="2">
    <source>
        <dbReference type="SAM" id="Phobius"/>
    </source>
</evidence>
<proteinExistence type="predicted"/>
<accession>A0ABQ3YQ28</accession>
<evidence type="ECO:0000259" key="3">
    <source>
        <dbReference type="Pfam" id="PF03703"/>
    </source>
</evidence>
<feature type="domain" description="YdbS-like PH" evidence="3">
    <location>
        <begin position="78"/>
        <end position="151"/>
    </location>
</feature>
<feature type="region of interest" description="Disordered" evidence="1">
    <location>
        <begin position="160"/>
        <end position="191"/>
    </location>
</feature>
<feature type="compositionally biased region" description="Acidic residues" evidence="1">
    <location>
        <begin position="167"/>
        <end position="178"/>
    </location>
</feature>
<dbReference type="Pfam" id="PF03703">
    <property type="entry name" value="bPH_2"/>
    <property type="match status" value="1"/>
</dbReference>
<feature type="transmembrane region" description="Helical" evidence="2">
    <location>
        <begin position="53"/>
        <end position="72"/>
    </location>
</feature>
<name>A0ABQ3YQ28_9ACTN</name>